<dbReference type="PANTHER" id="PTHR32332">
    <property type="entry name" value="2-NITROPROPANE DIOXYGENASE"/>
    <property type="match status" value="1"/>
</dbReference>
<dbReference type="GeneID" id="63767089"/>
<accession>A0A1L9TED4</accession>
<dbReference type="STRING" id="1036612.A0A1L9TED4"/>
<sequence length="356" mass="37018">MSPNSALQLAYPWTRTPLVASAPMLNIASAALAVAVSAAGGLGFLAGGFDVSTLGSNLEEAAQLIKKSDSSIQQRYASTGILPIGVGFLNWGADLPKSIAAIKAHRPCAAWLFGPKSTPDDLRPWAKEVRAVTDGKTKIWVQVGSVAEAVAIAEALDPDVLVVQGSDAGGHGLAQSASIMTLVPEVQDALAAQKLKQKIPLVAAGGIVDGRGVAASLALGASGVAMGTRFLACSEAQIARGYQAEVLRASDGGVCTVRSTVYDRVRGILSWPQRYDGRGVINKSYVDAVEGDMSDEENRALYQEELKKGDSGWGPDARLTTYAGTGVGLVREALPAANIVADVVDEAQSTLQHLRV</sequence>
<dbReference type="EMBL" id="KV878588">
    <property type="protein sequence ID" value="OJJ57792.1"/>
    <property type="molecule type" value="Genomic_DNA"/>
</dbReference>
<dbReference type="SUPFAM" id="SSF51412">
    <property type="entry name" value="Inosine monophosphate dehydrogenase (IMPDH)"/>
    <property type="match status" value="1"/>
</dbReference>
<dbReference type="GO" id="GO:0018580">
    <property type="term" value="F:nitronate monooxygenase activity"/>
    <property type="evidence" value="ECO:0007669"/>
    <property type="project" value="InterPro"/>
</dbReference>
<dbReference type="PANTHER" id="PTHR32332:SF34">
    <property type="entry name" value="2-NITROPROPANE DIOXYGENASE FAMILY, PUTATIVE-RELATED"/>
    <property type="match status" value="1"/>
</dbReference>
<gene>
    <name evidence="4" type="ORF">ASPSYDRAFT_79863</name>
</gene>
<dbReference type="Gene3D" id="3.20.20.70">
    <property type="entry name" value="Aldolase class I"/>
    <property type="match status" value="1"/>
</dbReference>
<dbReference type="OrthoDB" id="2349068at2759"/>
<protein>
    <submittedName>
        <fullName evidence="4">Uncharacterized protein</fullName>
    </submittedName>
</protein>
<dbReference type="FunFam" id="3.20.20.70:FF:000288">
    <property type="entry name" value="Oxidoreductase, 2-nitropropane dioxygenase family, putative (AFU_orthologue AFUA_7G03850)"/>
    <property type="match status" value="1"/>
</dbReference>
<dbReference type="VEuPathDB" id="FungiDB:ASPSYDRAFT_79863"/>
<evidence type="ECO:0000256" key="2">
    <source>
        <dbReference type="ARBA" id="ARBA00022643"/>
    </source>
</evidence>
<proteinExistence type="predicted"/>
<evidence type="ECO:0000256" key="1">
    <source>
        <dbReference type="ARBA" id="ARBA00022630"/>
    </source>
</evidence>
<dbReference type="CDD" id="cd04730">
    <property type="entry name" value="NPD_like"/>
    <property type="match status" value="1"/>
</dbReference>
<evidence type="ECO:0000256" key="3">
    <source>
        <dbReference type="ARBA" id="ARBA00023002"/>
    </source>
</evidence>
<name>A0A1L9TED4_9EURO</name>
<keyword evidence="1" id="KW-0285">Flavoprotein</keyword>
<keyword evidence="2" id="KW-0288">FMN</keyword>
<dbReference type="AlphaFoldDB" id="A0A1L9TED4"/>
<dbReference type="InterPro" id="IPR013785">
    <property type="entry name" value="Aldolase_TIM"/>
</dbReference>
<dbReference type="RefSeq" id="XP_040701598.1">
    <property type="nucleotide sequence ID" value="XM_040851016.1"/>
</dbReference>
<evidence type="ECO:0000313" key="5">
    <source>
        <dbReference type="Proteomes" id="UP000184356"/>
    </source>
</evidence>
<organism evidence="4 5">
    <name type="scientific">Aspergillus sydowii CBS 593.65</name>
    <dbReference type="NCBI Taxonomy" id="1036612"/>
    <lineage>
        <taxon>Eukaryota</taxon>
        <taxon>Fungi</taxon>
        <taxon>Dikarya</taxon>
        <taxon>Ascomycota</taxon>
        <taxon>Pezizomycotina</taxon>
        <taxon>Eurotiomycetes</taxon>
        <taxon>Eurotiomycetidae</taxon>
        <taxon>Eurotiales</taxon>
        <taxon>Aspergillaceae</taxon>
        <taxon>Aspergillus</taxon>
        <taxon>Aspergillus subgen. Nidulantes</taxon>
    </lineage>
</organism>
<reference evidence="5" key="1">
    <citation type="journal article" date="2017" name="Genome Biol.">
        <title>Comparative genomics reveals high biological diversity and specific adaptations in the industrially and medically important fungal genus Aspergillus.</title>
        <authorList>
            <person name="de Vries R.P."/>
            <person name="Riley R."/>
            <person name="Wiebenga A."/>
            <person name="Aguilar-Osorio G."/>
            <person name="Amillis S."/>
            <person name="Uchima C.A."/>
            <person name="Anderluh G."/>
            <person name="Asadollahi M."/>
            <person name="Askin M."/>
            <person name="Barry K."/>
            <person name="Battaglia E."/>
            <person name="Bayram O."/>
            <person name="Benocci T."/>
            <person name="Braus-Stromeyer S.A."/>
            <person name="Caldana C."/>
            <person name="Canovas D."/>
            <person name="Cerqueira G.C."/>
            <person name="Chen F."/>
            <person name="Chen W."/>
            <person name="Choi C."/>
            <person name="Clum A."/>
            <person name="Dos Santos R.A."/>
            <person name="Damasio A.R."/>
            <person name="Diallinas G."/>
            <person name="Emri T."/>
            <person name="Fekete E."/>
            <person name="Flipphi M."/>
            <person name="Freyberg S."/>
            <person name="Gallo A."/>
            <person name="Gournas C."/>
            <person name="Habgood R."/>
            <person name="Hainaut M."/>
            <person name="Harispe M.L."/>
            <person name="Henrissat B."/>
            <person name="Hilden K.S."/>
            <person name="Hope R."/>
            <person name="Hossain A."/>
            <person name="Karabika E."/>
            <person name="Karaffa L."/>
            <person name="Karanyi Z."/>
            <person name="Krasevec N."/>
            <person name="Kuo A."/>
            <person name="Kusch H."/>
            <person name="LaButti K."/>
            <person name="Lagendijk E.L."/>
            <person name="Lapidus A."/>
            <person name="Levasseur A."/>
            <person name="Lindquist E."/>
            <person name="Lipzen A."/>
            <person name="Logrieco A.F."/>
            <person name="MacCabe A."/>
            <person name="Maekelae M.R."/>
            <person name="Malavazi I."/>
            <person name="Melin P."/>
            <person name="Meyer V."/>
            <person name="Mielnichuk N."/>
            <person name="Miskei M."/>
            <person name="Molnar A.P."/>
            <person name="Mule G."/>
            <person name="Ngan C.Y."/>
            <person name="Orejas M."/>
            <person name="Orosz E."/>
            <person name="Ouedraogo J.P."/>
            <person name="Overkamp K.M."/>
            <person name="Park H.-S."/>
            <person name="Perrone G."/>
            <person name="Piumi F."/>
            <person name="Punt P.J."/>
            <person name="Ram A.F."/>
            <person name="Ramon A."/>
            <person name="Rauscher S."/>
            <person name="Record E."/>
            <person name="Riano-Pachon D.M."/>
            <person name="Robert V."/>
            <person name="Roehrig J."/>
            <person name="Ruller R."/>
            <person name="Salamov A."/>
            <person name="Salih N.S."/>
            <person name="Samson R.A."/>
            <person name="Sandor E."/>
            <person name="Sanguinetti M."/>
            <person name="Schuetze T."/>
            <person name="Sepcic K."/>
            <person name="Shelest E."/>
            <person name="Sherlock G."/>
            <person name="Sophianopoulou V."/>
            <person name="Squina F.M."/>
            <person name="Sun H."/>
            <person name="Susca A."/>
            <person name="Todd R.B."/>
            <person name="Tsang A."/>
            <person name="Unkles S.E."/>
            <person name="van de Wiele N."/>
            <person name="van Rossen-Uffink D."/>
            <person name="Oliveira J.V."/>
            <person name="Vesth T.C."/>
            <person name="Visser J."/>
            <person name="Yu J.-H."/>
            <person name="Zhou M."/>
            <person name="Andersen M.R."/>
            <person name="Archer D.B."/>
            <person name="Baker S.E."/>
            <person name="Benoit I."/>
            <person name="Brakhage A.A."/>
            <person name="Braus G.H."/>
            <person name="Fischer R."/>
            <person name="Frisvad J.C."/>
            <person name="Goldman G.H."/>
            <person name="Houbraken J."/>
            <person name="Oakley B."/>
            <person name="Pocsi I."/>
            <person name="Scazzocchio C."/>
            <person name="Seiboth B."/>
            <person name="vanKuyk P.A."/>
            <person name="Wortman J."/>
            <person name="Dyer P.S."/>
            <person name="Grigoriev I.V."/>
        </authorList>
    </citation>
    <scope>NUCLEOTIDE SEQUENCE [LARGE SCALE GENOMIC DNA]</scope>
    <source>
        <strain evidence="5">CBS 593.65</strain>
    </source>
</reference>
<keyword evidence="3" id="KW-0560">Oxidoreductase</keyword>
<dbReference type="InterPro" id="IPR004136">
    <property type="entry name" value="NMO"/>
</dbReference>
<evidence type="ECO:0000313" key="4">
    <source>
        <dbReference type="EMBL" id="OJJ57792.1"/>
    </source>
</evidence>
<keyword evidence="5" id="KW-1185">Reference proteome</keyword>
<dbReference type="Pfam" id="PF03060">
    <property type="entry name" value="NMO"/>
    <property type="match status" value="1"/>
</dbReference>
<dbReference type="Proteomes" id="UP000184356">
    <property type="component" value="Unassembled WGS sequence"/>
</dbReference>